<dbReference type="EMBL" id="JANBPW010000509">
    <property type="protein sequence ID" value="KAJ1949230.1"/>
    <property type="molecule type" value="Genomic_DNA"/>
</dbReference>
<sequence>MASNLGQIAVFQARSLGLKEVWFAGGFVAHPVVKRAVGEAVGFWAQGTIEARFVGQETTLGALGALYAQ</sequence>
<proteinExistence type="predicted"/>
<dbReference type="Proteomes" id="UP001150603">
    <property type="component" value="Unassembled WGS sequence"/>
</dbReference>
<reference evidence="1" key="1">
    <citation type="submission" date="2022-07" db="EMBL/GenBank/DDBJ databases">
        <title>Phylogenomic reconstructions and comparative analyses of Kickxellomycotina fungi.</title>
        <authorList>
            <person name="Reynolds N.K."/>
            <person name="Stajich J.E."/>
            <person name="Barry K."/>
            <person name="Grigoriev I.V."/>
            <person name="Crous P."/>
            <person name="Smith M.E."/>
        </authorList>
    </citation>
    <scope>NUCLEOTIDE SEQUENCE</scope>
    <source>
        <strain evidence="1">NRRL 5244</strain>
    </source>
</reference>
<comment type="caution">
    <text evidence="1">The sequence shown here is derived from an EMBL/GenBank/DDBJ whole genome shotgun (WGS) entry which is preliminary data.</text>
</comment>
<evidence type="ECO:0000313" key="1">
    <source>
        <dbReference type="EMBL" id="KAJ1949230.1"/>
    </source>
</evidence>
<name>A0ACC1JED8_9FUNG</name>
<keyword evidence="2" id="KW-1185">Reference proteome</keyword>
<accession>A0ACC1JED8</accession>
<gene>
    <name evidence="1" type="ORF">FBU59_001234</name>
</gene>
<evidence type="ECO:0000313" key="2">
    <source>
        <dbReference type="Proteomes" id="UP001150603"/>
    </source>
</evidence>
<protein>
    <submittedName>
        <fullName evidence="1">Uncharacterized protein</fullName>
    </submittedName>
</protein>
<organism evidence="1 2">
    <name type="scientific">Linderina macrospora</name>
    <dbReference type="NCBI Taxonomy" id="4868"/>
    <lineage>
        <taxon>Eukaryota</taxon>
        <taxon>Fungi</taxon>
        <taxon>Fungi incertae sedis</taxon>
        <taxon>Zoopagomycota</taxon>
        <taxon>Kickxellomycotina</taxon>
        <taxon>Kickxellomycetes</taxon>
        <taxon>Kickxellales</taxon>
        <taxon>Kickxellaceae</taxon>
        <taxon>Linderina</taxon>
    </lineage>
</organism>